<evidence type="ECO:0000259" key="3">
    <source>
        <dbReference type="Pfam" id="PF15420"/>
    </source>
</evidence>
<gene>
    <name evidence="4" type="ORF">NOCA2420094</name>
</gene>
<sequence>MFGLVWERLMASIMRRCRYDLPGLWVALVFGLSSFTPSLLPRPPEFQGFLVGVNAAIGYGVGTAGAWVWREYADRQRRGSRARSWRIFTVTACVTGLVALVVGEHWQRQLRDLVGLDQVGWWRLLLIVPLAAIFFVMFVAIARSFGTAYRRLAARLQRRMGQRAARATGVLVLVTGTALVLSGVLWDAAVRFADQTYALHDLTTPSEIDRPTTDLRSGGSGSLLDWDTLGREGRIFAASGPDAEAIGDFSGSTALEPIRTYAGLASADTTEARAELAVDDLERAGGFDRANLLVVTTTGTGWVEPSSVSSFEYLTGGDSATVSMQYSHLPSWLSFLVDQSRAREAGRQLFDAVYERWTALPADGRPKLYVFGESLGSFGGETAFSGESDLRNRVDGALFVGPPNFNPMYREFVDQRDAGSPEVEPVFRDGRTVRFSNRPRDSIPPDTPWPGTRVLYLQHPSDPVTWWSPDLIVNRPDWLEEERGRDILPQMRWAPFVTFWQVTGDLPLSFGMPPEHGHTFTGEHVDGWAAVLQPPGWTAEKATRLRAIIRAGSA</sequence>
<evidence type="ECO:0000259" key="2">
    <source>
        <dbReference type="Pfam" id="PF10081"/>
    </source>
</evidence>
<feature type="transmembrane region" description="Helical" evidence="1">
    <location>
        <begin position="21"/>
        <end position="40"/>
    </location>
</feature>
<feature type="transmembrane region" description="Helical" evidence="1">
    <location>
        <begin position="46"/>
        <end position="69"/>
    </location>
</feature>
<reference evidence="4" key="1">
    <citation type="submission" date="2015-08" db="EMBL/GenBank/DDBJ databases">
        <authorList>
            <person name="Babu N.S."/>
            <person name="Beckwith C.J."/>
            <person name="Beseler K.G."/>
            <person name="Brison A."/>
            <person name="Carone J.V."/>
            <person name="Caskin T.P."/>
            <person name="Diamond M."/>
            <person name="Durham M.E."/>
            <person name="Foxe J.M."/>
            <person name="Go M."/>
            <person name="Henderson B.A."/>
            <person name="Jones I.B."/>
            <person name="McGettigan J.A."/>
            <person name="Micheletti S.J."/>
            <person name="Nasrallah M.E."/>
            <person name="Ortiz D."/>
            <person name="Piller C.R."/>
            <person name="Privatt S.R."/>
            <person name="Schneider S.L."/>
            <person name="Sharp S."/>
            <person name="Smith T.C."/>
            <person name="Stanton J.D."/>
            <person name="Ullery H.E."/>
            <person name="Wilson R.J."/>
            <person name="Serrano M.G."/>
            <person name="Buck G."/>
            <person name="Lee V."/>
            <person name="Wang Y."/>
            <person name="Carvalho R."/>
            <person name="Voegtly L."/>
            <person name="Shi R."/>
            <person name="Duckworth R."/>
            <person name="Johnson A."/>
            <person name="Loviza R."/>
            <person name="Walstead R."/>
            <person name="Shah Z."/>
            <person name="Kiflezghi M."/>
            <person name="Wade K."/>
            <person name="Ball S.L."/>
            <person name="Bradley K.W."/>
            <person name="Asai D.J."/>
            <person name="Bowman C.A."/>
            <person name="Russell D.A."/>
            <person name="Pope W.H."/>
            <person name="Jacobs-Sera D."/>
            <person name="Hendrix R.W."/>
            <person name="Hatfull G.F."/>
        </authorList>
    </citation>
    <scope>NUCLEOTIDE SEQUENCE</scope>
</reference>
<feature type="transmembrane region" description="Helical" evidence="1">
    <location>
        <begin position="167"/>
        <end position="186"/>
    </location>
</feature>
<dbReference type="InterPro" id="IPR027787">
    <property type="entry name" value="Alpha/beta-hydrolase_catalytic"/>
</dbReference>
<feature type="transmembrane region" description="Helical" evidence="1">
    <location>
        <begin position="85"/>
        <end position="102"/>
    </location>
</feature>
<dbReference type="PIRSF" id="PIRSF007542">
    <property type="entry name" value="UCP007542"/>
    <property type="match status" value="1"/>
</dbReference>
<dbReference type="InterPro" id="IPR027788">
    <property type="entry name" value="Alpha/beta-hydrolase_N_dom"/>
</dbReference>
<protein>
    <submittedName>
        <fullName evidence="4">Uncharacterized protein</fullName>
    </submittedName>
</protein>
<name>A0A2P2C6I3_9ZZZZ</name>
<keyword evidence="1" id="KW-0472">Membrane</keyword>
<dbReference type="InterPro" id="IPR012037">
    <property type="entry name" value="Alpha/beta-hydrolase_fam"/>
</dbReference>
<keyword evidence="1" id="KW-0812">Transmembrane</keyword>
<accession>A0A2P2C6I3</accession>
<evidence type="ECO:0000256" key="1">
    <source>
        <dbReference type="SAM" id="Phobius"/>
    </source>
</evidence>
<dbReference type="Pfam" id="PF15420">
    <property type="entry name" value="Abhydrolase_9_N"/>
    <property type="match status" value="1"/>
</dbReference>
<dbReference type="AlphaFoldDB" id="A0A2P2C6I3"/>
<dbReference type="EMBL" id="CZKA01000037">
    <property type="protein sequence ID" value="CUR57591.1"/>
    <property type="molecule type" value="Genomic_DNA"/>
</dbReference>
<feature type="domain" description="Alpha/beta-hydrolase N-terminal" evidence="3">
    <location>
        <begin position="35"/>
        <end position="241"/>
    </location>
</feature>
<feature type="domain" description="Alpha/beta-hydrolase catalytic" evidence="2">
    <location>
        <begin position="258"/>
        <end position="545"/>
    </location>
</feature>
<organism evidence="4">
    <name type="scientific">metagenome</name>
    <dbReference type="NCBI Taxonomy" id="256318"/>
    <lineage>
        <taxon>unclassified sequences</taxon>
        <taxon>metagenomes</taxon>
    </lineage>
</organism>
<dbReference type="Pfam" id="PF10081">
    <property type="entry name" value="Abhydrolase_9"/>
    <property type="match status" value="1"/>
</dbReference>
<keyword evidence="1" id="KW-1133">Transmembrane helix</keyword>
<feature type="transmembrane region" description="Helical" evidence="1">
    <location>
        <begin position="122"/>
        <end position="146"/>
    </location>
</feature>
<evidence type="ECO:0000313" key="4">
    <source>
        <dbReference type="EMBL" id="CUR57591.1"/>
    </source>
</evidence>
<proteinExistence type="predicted"/>